<name>A0A3B0RT58_9ZZZZ</name>
<organism evidence="2">
    <name type="scientific">hydrothermal vent metagenome</name>
    <dbReference type="NCBI Taxonomy" id="652676"/>
    <lineage>
        <taxon>unclassified sequences</taxon>
        <taxon>metagenomes</taxon>
        <taxon>ecological metagenomes</taxon>
    </lineage>
</organism>
<accession>A0A3B0RT58</accession>
<evidence type="ECO:0000313" key="2">
    <source>
        <dbReference type="EMBL" id="VAV91676.1"/>
    </source>
</evidence>
<dbReference type="EMBL" id="UOEK01000015">
    <property type="protein sequence ID" value="VAV91676.1"/>
    <property type="molecule type" value="Genomic_DNA"/>
</dbReference>
<proteinExistence type="predicted"/>
<reference evidence="2" key="1">
    <citation type="submission" date="2018-06" db="EMBL/GenBank/DDBJ databases">
        <authorList>
            <person name="Zhirakovskaya E."/>
        </authorList>
    </citation>
    <scope>NUCLEOTIDE SEQUENCE</scope>
</reference>
<sequence length="123" mass="13593">MSFSLKPTQLGRRRLHDTAIDRLDLKLTAALLFLGGGGTAHGRTDKSFCIGETTPASSQRHNCSQDRSRDKDCNGDYSSKHVFAKHVADARLIAAVDTDRDHEVHGDYGTDDRTDKCPDHRGQ</sequence>
<protein>
    <submittedName>
        <fullName evidence="2">Uncharacterized protein</fullName>
    </submittedName>
</protein>
<feature type="region of interest" description="Disordered" evidence="1">
    <location>
        <begin position="101"/>
        <end position="123"/>
    </location>
</feature>
<dbReference type="AlphaFoldDB" id="A0A3B0RT58"/>
<gene>
    <name evidence="2" type="ORF">MNBD_ACTINO02-1750</name>
</gene>
<evidence type="ECO:0000256" key="1">
    <source>
        <dbReference type="SAM" id="MobiDB-lite"/>
    </source>
</evidence>